<dbReference type="GO" id="GO:0009223">
    <property type="term" value="P:pyrimidine deoxyribonucleotide catabolic process"/>
    <property type="evidence" value="ECO:0007669"/>
    <property type="project" value="TreeGrafter"/>
</dbReference>
<dbReference type="Gene3D" id="1.10.40.40">
    <property type="entry name" value="Deoxyribonucleotidase, domain 2"/>
    <property type="match status" value="1"/>
</dbReference>
<dbReference type="GO" id="GO:0008253">
    <property type="term" value="F:5'-nucleotidase activity"/>
    <property type="evidence" value="ECO:0007669"/>
    <property type="project" value="InterPro"/>
</dbReference>
<feature type="active site" description="Nucleophile" evidence="2">
    <location>
        <position position="10"/>
    </location>
</feature>
<dbReference type="SFLD" id="SFLDG01126">
    <property type="entry name" value="C1.2:_Nucleotidase_Like"/>
    <property type="match status" value="1"/>
</dbReference>
<dbReference type="InterPro" id="IPR010708">
    <property type="entry name" value="5'(3')-deoxyribonucleotidase"/>
</dbReference>
<reference evidence="3 4" key="1">
    <citation type="submission" date="2019-03" db="EMBL/GenBank/DDBJ databases">
        <title>Genomic Encyclopedia of Archaeal and Bacterial Type Strains, Phase II (KMG-II): from individual species to whole genera.</title>
        <authorList>
            <person name="Goeker M."/>
        </authorList>
    </citation>
    <scope>NUCLEOTIDE SEQUENCE [LARGE SCALE GENOMIC DNA]</scope>
    <source>
        <strain evidence="3 4">DSM 28353</strain>
    </source>
</reference>
<dbReference type="Gene3D" id="3.40.50.1000">
    <property type="entry name" value="HAD superfamily/HAD-like"/>
    <property type="match status" value="1"/>
</dbReference>
<gene>
    <name evidence="3" type="ORF">CLV99_2715</name>
</gene>
<dbReference type="SFLD" id="SFLDG01146">
    <property type="entry name" value="C1.2.2"/>
    <property type="match status" value="1"/>
</dbReference>
<evidence type="ECO:0000313" key="4">
    <source>
        <dbReference type="Proteomes" id="UP000295292"/>
    </source>
</evidence>
<organism evidence="3 4">
    <name type="scientific">Sphingobacterium yanglingense</name>
    <dbReference type="NCBI Taxonomy" id="1437280"/>
    <lineage>
        <taxon>Bacteria</taxon>
        <taxon>Pseudomonadati</taxon>
        <taxon>Bacteroidota</taxon>
        <taxon>Sphingobacteriia</taxon>
        <taxon>Sphingobacteriales</taxon>
        <taxon>Sphingobacteriaceae</taxon>
        <taxon>Sphingobacterium</taxon>
    </lineage>
</organism>
<dbReference type="AlphaFoldDB" id="A0A4R6WMM7"/>
<evidence type="ECO:0000256" key="2">
    <source>
        <dbReference type="PIRSR" id="PIRSR610708-1"/>
    </source>
</evidence>
<accession>A0A4R6WMM7</accession>
<evidence type="ECO:0000256" key="1">
    <source>
        <dbReference type="ARBA" id="ARBA00009589"/>
    </source>
</evidence>
<dbReference type="Pfam" id="PF06941">
    <property type="entry name" value="NT5C"/>
    <property type="match status" value="1"/>
</dbReference>
<dbReference type="SFLD" id="SFLDS00003">
    <property type="entry name" value="Haloacid_Dehalogenase"/>
    <property type="match status" value="1"/>
</dbReference>
<sequence>MEKRKSIALDMDGVLANNLVHYIHYYFQETGILIKEDEVLGLPEGECLPDKGAVRRYLESPNFFRTLPVSPNAQEVVKELQEQYDIFVVSAAMEFPWSLREKRDWLAEYFPFISWQNIVFCGDKHIIKTDYLLDDHTKNLVTFSGTPLLFNTFHNVHEERFERLQDWMDVHRYFLG</sequence>
<dbReference type="RefSeq" id="WP_133584942.1">
    <property type="nucleotide sequence ID" value="NZ_SNYV01000014.1"/>
</dbReference>
<dbReference type="EMBL" id="SNYV01000014">
    <property type="protein sequence ID" value="TDQ77311.1"/>
    <property type="molecule type" value="Genomic_DNA"/>
</dbReference>
<name>A0A4R6WMM7_9SPHI</name>
<dbReference type="InterPro" id="IPR023214">
    <property type="entry name" value="HAD_sf"/>
</dbReference>
<keyword evidence="4" id="KW-1185">Reference proteome</keyword>
<comment type="similarity">
    <text evidence="1">Belongs to the 5'(3')-deoxyribonucleotidase family.</text>
</comment>
<protein>
    <submittedName>
        <fullName evidence="3">5'(3')-deoxyribonucleotidase</fullName>
    </submittedName>
</protein>
<dbReference type="OrthoDB" id="278110at2"/>
<dbReference type="PANTHER" id="PTHR16504:SF4">
    <property type="entry name" value="5'(3')-DEOXYRIBONUCLEOTIDASE"/>
    <property type="match status" value="1"/>
</dbReference>
<comment type="caution">
    <text evidence="3">The sequence shown here is derived from an EMBL/GenBank/DDBJ whole genome shotgun (WGS) entry which is preliminary data.</text>
</comment>
<dbReference type="PANTHER" id="PTHR16504">
    <property type="entry name" value="5'(3')-DEOXYRIBONUCLEOTIDASE"/>
    <property type="match status" value="1"/>
</dbReference>
<proteinExistence type="inferred from homology"/>
<dbReference type="Proteomes" id="UP000295292">
    <property type="component" value="Unassembled WGS sequence"/>
</dbReference>
<dbReference type="InterPro" id="IPR036412">
    <property type="entry name" value="HAD-like_sf"/>
</dbReference>
<feature type="active site" description="Proton donor" evidence="2">
    <location>
        <position position="12"/>
    </location>
</feature>
<dbReference type="SUPFAM" id="SSF56784">
    <property type="entry name" value="HAD-like"/>
    <property type="match status" value="1"/>
</dbReference>
<evidence type="ECO:0000313" key="3">
    <source>
        <dbReference type="EMBL" id="TDQ77311.1"/>
    </source>
</evidence>